<dbReference type="InterPro" id="IPR056884">
    <property type="entry name" value="NPHP3-like_N"/>
</dbReference>
<proteinExistence type="predicted"/>
<dbReference type="PANTHER" id="PTHR10039:SF16">
    <property type="entry name" value="GPI INOSITOL-DEACYLASE"/>
    <property type="match status" value="1"/>
</dbReference>
<evidence type="ECO:0000256" key="1">
    <source>
        <dbReference type="ARBA" id="ARBA00022737"/>
    </source>
</evidence>
<dbReference type="Gene3D" id="3.40.50.300">
    <property type="entry name" value="P-loop containing nucleotide triphosphate hydrolases"/>
    <property type="match status" value="1"/>
</dbReference>
<organism evidence="3 4">
    <name type="scientific">Phialemonium atrogriseum</name>
    <dbReference type="NCBI Taxonomy" id="1093897"/>
    <lineage>
        <taxon>Eukaryota</taxon>
        <taxon>Fungi</taxon>
        <taxon>Dikarya</taxon>
        <taxon>Ascomycota</taxon>
        <taxon>Pezizomycotina</taxon>
        <taxon>Sordariomycetes</taxon>
        <taxon>Sordariomycetidae</taxon>
        <taxon>Cephalothecales</taxon>
        <taxon>Cephalothecaceae</taxon>
        <taxon>Phialemonium</taxon>
    </lineage>
</organism>
<name>A0AAJ0BVV1_9PEZI</name>
<feature type="domain" description="Nephrocystin 3-like N-terminal" evidence="2">
    <location>
        <begin position="157"/>
        <end position="205"/>
    </location>
</feature>
<keyword evidence="4" id="KW-1185">Reference proteome</keyword>
<dbReference type="GeneID" id="85315998"/>
<dbReference type="RefSeq" id="XP_060281155.1">
    <property type="nucleotide sequence ID" value="XM_060432811.1"/>
</dbReference>
<gene>
    <name evidence="3" type="ORF">QBC33DRAFT_621567</name>
</gene>
<protein>
    <recommendedName>
        <fullName evidence="2">Nephrocystin 3-like N-terminal domain-containing protein</fullName>
    </recommendedName>
</protein>
<dbReference type="EMBL" id="MU839017">
    <property type="protein sequence ID" value="KAK1764942.1"/>
    <property type="molecule type" value="Genomic_DNA"/>
</dbReference>
<dbReference type="SUPFAM" id="SSF52540">
    <property type="entry name" value="P-loop containing nucleoside triphosphate hydrolases"/>
    <property type="match status" value="1"/>
</dbReference>
<evidence type="ECO:0000313" key="4">
    <source>
        <dbReference type="Proteomes" id="UP001244011"/>
    </source>
</evidence>
<dbReference type="Pfam" id="PF24883">
    <property type="entry name" value="NPHP3_N"/>
    <property type="match status" value="1"/>
</dbReference>
<keyword evidence="1" id="KW-0677">Repeat</keyword>
<dbReference type="InterPro" id="IPR027417">
    <property type="entry name" value="P-loop_NTPase"/>
</dbReference>
<sequence length="267" mass="29374">MAEVVGLAASVIAIVELTAKLAGYCKFYIENVKDARKDLRKVLIETTSLQGIVENLWFLLDHDPDFEDAELGGLDAADGPISGCLECLKQLENLRHKATMSLIICGDISRDVKALKTEVAKVCQMLTDSERMSFLSWLCSVNPSDLRNRASSQYQEGTGSWVLRHPDWNQWIDLRSQHPRCLWIHGIPGSGKTVLAPYIYSQLLSMRACGQFDVAPITGARSPRTAPSPGLLPQVSAVSAKVCLSHVSITTVITHDITTRHRISFAG</sequence>
<evidence type="ECO:0000313" key="3">
    <source>
        <dbReference type="EMBL" id="KAK1764942.1"/>
    </source>
</evidence>
<accession>A0AAJ0BVV1</accession>
<dbReference type="PANTHER" id="PTHR10039">
    <property type="entry name" value="AMELOGENIN"/>
    <property type="match status" value="1"/>
</dbReference>
<comment type="caution">
    <text evidence="3">The sequence shown here is derived from an EMBL/GenBank/DDBJ whole genome shotgun (WGS) entry which is preliminary data.</text>
</comment>
<dbReference type="AlphaFoldDB" id="A0AAJ0BVV1"/>
<reference evidence="3" key="1">
    <citation type="submission" date="2023-06" db="EMBL/GenBank/DDBJ databases">
        <title>Genome-scale phylogeny and comparative genomics of the fungal order Sordariales.</title>
        <authorList>
            <consortium name="Lawrence Berkeley National Laboratory"/>
            <person name="Hensen N."/>
            <person name="Bonometti L."/>
            <person name="Westerberg I."/>
            <person name="Brannstrom I.O."/>
            <person name="Guillou S."/>
            <person name="Cros-Aarteil S."/>
            <person name="Calhoun S."/>
            <person name="Haridas S."/>
            <person name="Kuo A."/>
            <person name="Mondo S."/>
            <person name="Pangilinan J."/>
            <person name="Riley R."/>
            <person name="Labutti K."/>
            <person name="Andreopoulos B."/>
            <person name="Lipzen A."/>
            <person name="Chen C."/>
            <person name="Yanf M."/>
            <person name="Daum C."/>
            <person name="Ng V."/>
            <person name="Clum A."/>
            <person name="Steindorff A."/>
            <person name="Ohm R."/>
            <person name="Martin F."/>
            <person name="Silar P."/>
            <person name="Natvig D."/>
            <person name="Lalanne C."/>
            <person name="Gautier V."/>
            <person name="Ament-Velasquez S.L."/>
            <person name="Kruys A."/>
            <person name="Hutchinson M.I."/>
            <person name="Powell A.J."/>
            <person name="Barry K."/>
            <person name="Miller A.N."/>
            <person name="Grigoriev I.V."/>
            <person name="Debuchy R."/>
            <person name="Gladieux P."/>
            <person name="Thoren M.H."/>
            <person name="Johannesson H."/>
        </authorList>
    </citation>
    <scope>NUCLEOTIDE SEQUENCE</scope>
    <source>
        <strain evidence="3">8032-3</strain>
    </source>
</reference>
<evidence type="ECO:0000259" key="2">
    <source>
        <dbReference type="Pfam" id="PF24883"/>
    </source>
</evidence>
<dbReference type="Proteomes" id="UP001244011">
    <property type="component" value="Unassembled WGS sequence"/>
</dbReference>